<evidence type="ECO:0000313" key="3">
    <source>
        <dbReference type="EMBL" id="MCP8970333.1"/>
    </source>
</evidence>
<dbReference type="Pfam" id="PF06855">
    <property type="entry name" value="YozE_SAM_like"/>
    <property type="match status" value="1"/>
</dbReference>
<reference evidence="3" key="1">
    <citation type="submission" date="2022-07" db="EMBL/GenBank/DDBJ databases">
        <authorList>
            <person name="Li W.-J."/>
            <person name="Deng Q.-Q."/>
        </authorList>
    </citation>
    <scope>NUCLEOTIDE SEQUENCE</scope>
    <source>
        <strain evidence="3">SYSU M60031</strain>
    </source>
</reference>
<name>A0AA42BUA1_9BACI</name>
<dbReference type="NCBIfam" id="NF010193">
    <property type="entry name" value="PRK13672.1"/>
    <property type="match status" value="1"/>
</dbReference>
<proteinExistence type="inferred from homology"/>
<dbReference type="RefSeq" id="WP_254760254.1">
    <property type="nucleotide sequence ID" value="NZ_JANCLT010000011.1"/>
</dbReference>
<dbReference type="InterPro" id="IPR010673">
    <property type="entry name" value="UPF0346"/>
</dbReference>
<dbReference type="EMBL" id="JANCLT010000011">
    <property type="protein sequence ID" value="MCP8970333.1"/>
    <property type="molecule type" value="Genomic_DNA"/>
</dbReference>
<keyword evidence="4" id="KW-1185">Reference proteome</keyword>
<dbReference type="InterPro" id="IPR036806">
    <property type="entry name" value="YozE_SAM-like_sf"/>
</dbReference>
<comment type="caution">
    <text evidence="3">The sequence shown here is derived from an EMBL/GenBank/DDBJ whole genome shotgun (WGS) entry which is preliminary data.</text>
</comment>
<dbReference type="Proteomes" id="UP001156102">
    <property type="component" value="Unassembled WGS sequence"/>
</dbReference>
<evidence type="ECO:0000313" key="4">
    <source>
        <dbReference type="Proteomes" id="UP001156102"/>
    </source>
</evidence>
<dbReference type="AlphaFoldDB" id="A0AA42BUA1"/>
<protein>
    <recommendedName>
        <fullName evidence="1">UPF0346 protein NK662_17570</fullName>
    </recommendedName>
</protein>
<evidence type="ECO:0000256" key="1">
    <source>
        <dbReference type="HAMAP-Rule" id="MF_01538"/>
    </source>
</evidence>
<dbReference type="SUPFAM" id="SSF140652">
    <property type="entry name" value="YozE-like"/>
    <property type="match status" value="1"/>
</dbReference>
<dbReference type="InterPro" id="IPR023089">
    <property type="entry name" value="YozE_SAM-like"/>
</dbReference>
<feature type="domain" description="YozE SAM-like" evidence="2">
    <location>
        <begin position="4"/>
        <end position="68"/>
    </location>
</feature>
<evidence type="ECO:0000259" key="2">
    <source>
        <dbReference type="Pfam" id="PF06855"/>
    </source>
</evidence>
<sequence>MKKSFYHYMMKHRDSFIRDDLSILAQLMYHDHSFPKHSSSYEELSSYLELSGMLDSMSVFDRAWEYYSEDV</sequence>
<dbReference type="Gene3D" id="1.10.150.260">
    <property type="entry name" value="YozE SAM-like"/>
    <property type="match status" value="1"/>
</dbReference>
<comment type="similarity">
    <text evidence="1">Belongs to the UPF0346 family.</text>
</comment>
<gene>
    <name evidence="3" type="ORF">NK662_17570</name>
</gene>
<accession>A0AA42BUA1</accession>
<dbReference type="PIRSF" id="PIRSF037262">
    <property type="entry name" value="UCP037262"/>
    <property type="match status" value="1"/>
</dbReference>
<organism evidence="3 4">
    <name type="scientific">Ectobacillus ponti</name>
    <dbReference type="NCBI Taxonomy" id="2961894"/>
    <lineage>
        <taxon>Bacteria</taxon>
        <taxon>Bacillati</taxon>
        <taxon>Bacillota</taxon>
        <taxon>Bacilli</taxon>
        <taxon>Bacillales</taxon>
        <taxon>Bacillaceae</taxon>
        <taxon>Ectobacillus</taxon>
    </lineage>
</organism>
<dbReference type="HAMAP" id="MF_01538">
    <property type="entry name" value="UPF0346"/>
    <property type="match status" value="1"/>
</dbReference>